<dbReference type="InterPro" id="IPR050469">
    <property type="entry name" value="Diguanylate_Cyclase"/>
</dbReference>
<dbReference type="NCBIfam" id="TIGR00254">
    <property type="entry name" value="GGDEF"/>
    <property type="match status" value="1"/>
</dbReference>
<organism evidence="4 5">
    <name type="scientific">Micromonospora rhizosphaerae</name>
    <dbReference type="NCBI Taxonomy" id="568872"/>
    <lineage>
        <taxon>Bacteria</taxon>
        <taxon>Bacillati</taxon>
        <taxon>Actinomycetota</taxon>
        <taxon>Actinomycetes</taxon>
        <taxon>Micromonosporales</taxon>
        <taxon>Micromonosporaceae</taxon>
        <taxon>Micromonospora</taxon>
    </lineage>
</organism>
<dbReference type="AlphaFoldDB" id="A0A1C6S8P8"/>
<accession>A0A1C6S8P8</accession>
<dbReference type="RefSeq" id="WP_176731708.1">
    <property type="nucleotide sequence ID" value="NZ_FMHV01000002.1"/>
</dbReference>
<feature type="transmembrane region" description="Helical" evidence="2">
    <location>
        <begin position="12"/>
        <end position="30"/>
    </location>
</feature>
<keyword evidence="2" id="KW-0812">Transmembrane</keyword>
<evidence type="ECO:0000259" key="3">
    <source>
        <dbReference type="PROSITE" id="PS50887"/>
    </source>
</evidence>
<dbReference type="PANTHER" id="PTHR45138:SF24">
    <property type="entry name" value="DIGUANYLATE CYCLASE DGCC-RELATED"/>
    <property type="match status" value="1"/>
</dbReference>
<sequence length="255" mass="27038">MHLASFVTAIRWIAIAATTLVQSVVVSLLVTSRGDLAGVIAALGIALQAFLLAGYHHLAVRATYRIAELAKDLAVADTDPVTGLSVRRVAERHLFDAAGTDVTVALIDVDGMHDINTAHTHDGGDLYLAAVAERLLHAAEPGDLVARLGGDEFVVVTPRDPQALAWSLAAAVAPPVTIDGTTRPMRVSIGICRTPGGDPHTALGRADRAMYTAKRRGSGIEHYDPVRDGEPLSHGVRPAVRRRARRATRHTADNA</sequence>
<dbReference type="PANTHER" id="PTHR45138">
    <property type="entry name" value="REGULATORY COMPONENTS OF SENSORY TRANSDUCTION SYSTEM"/>
    <property type="match status" value="1"/>
</dbReference>
<evidence type="ECO:0000313" key="4">
    <source>
        <dbReference type="EMBL" id="SCL25763.1"/>
    </source>
</evidence>
<proteinExistence type="predicted"/>
<dbReference type="SUPFAM" id="SSF55073">
    <property type="entry name" value="Nucleotide cyclase"/>
    <property type="match status" value="1"/>
</dbReference>
<feature type="region of interest" description="Disordered" evidence="1">
    <location>
        <begin position="216"/>
        <end position="255"/>
    </location>
</feature>
<dbReference type="SMART" id="SM00267">
    <property type="entry name" value="GGDEF"/>
    <property type="match status" value="1"/>
</dbReference>
<evidence type="ECO:0000256" key="1">
    <source>
        <dbReference type="SAM" id="MobiDB-lite"/>
    </source>
</evidence>
<gene>
    <name evidence="4" type="ORF">GA0070624_3172</name>
</gene>
<keyword evidence="5" id="KW-1185">Reference proteome</keyword>
<dbReference type="Proteomes" id="UP000199413">
    <property type="component" value="Unassembled WGS sequence"/>
</dbReference>
<keyword evidence="2" id="KW-1133">Transmembrane helix</keyword>
<dbReference type="InterPro" id="IPR043128">
    <property type="entry name" value="Rev_trsase/Diguanyl_cyclase"/>
</dbReference>
<dbReference type="GO" id="GO:0052621">
    <property type="term" value="F:diguanylate cyclase activity"/>
    <property type="evidence" value="ECO:0007669"/>
    <property type="project" value="TreeGrafter"/>
</dbReference>
<dbReference type="Pfam" id="PF00990">
    <property type="entry name" value="GGDEF"/>
    <property type="match status" value="1"/>
</dbReference>
<dbReference type="EMBL" id="FMHV01000002">
    <property type="protein sequence ID" value="SCL25763.1"/>
    <property type="molecule type" value="Genomic_DNA"/>
</dbReference>
<evidence type="ECO:0000256" key="2">
    <source>
        <dbReference type="SAM" id="Phobius"/>
    </source>
</evidence>
<dbReference type="PROSITE" id="PS50887">
    <property type="entry name" value="GGDEF"/>
    <property type="match status" value="1"/>
</dbReference>
<dbReference type="GO" id="GO:0005886">
    <property type="term" value="C:plasma membrane"/>
    <property type="evidence" value="ECO:0007669"/>
    <property type="project" value="TreeGrafter"/>
</dbReference>
<dbReference type="Gene3D" id="3.30.70.270">
    <property type="match status" value="1"/>
</dbReference>
<name>A0A1C6S8P8_9ACTN</name>
<dbReference type="InterPro" id="IPR000160">
    <property type="entry name" value="GGDEF_dom"/>
</dbReference>
<dbReference type="STRING" id="568872.GA0070624_3172"/>
<keyword evidence="2" id="KW-0472">Membrane</keyword>
<evidence type="ECO:0000313" key="5">
    <source>
        <dbReference type="Proteomes" id="UP000199413"/>
    </source>
</evidence>
<feature type="compositionally biased region" description="Basic residues" evidence="1">
    <location>
        <begin position="239"/>
        <end position="249"/>
    </location>
</feature>
<feature type="domain" description="GGDEF" evidence="3">
    <location>
        <begin position="100"/>
        <end position="225"/>
    </location>
</feature>
<dbReference type="GO" id="GO:1902201">
    <property type="term" value="P:negative regulation of bacterial-type flagellum-dependent cell motility"/>
    <property type="evidence" value="ECO:0007669"/>
    <property type="project" value="TreeGrafter"/>
</dbReference>
<protein>
    <submittedName>
        <fullName evidence="4">Diguanylate cyclase (GGDEF) domain-containing protein</fullName>
    </submittedName>
</protein>
<dbReference type="CDD" id="cd01949">
    <property type="entry name" value="GGDEF"/>
    <property type="match status" value="1"/>
</dbReference>
<dbReference type="InterPro" id="IPR029787">
    <property type="entry name" value="Nucleotide_cyclase"/>
</dbReference>
<feature type="transmembrane region" description="Helical" evidence="2">
    <location>
        <begin position="36"/>
        <end position="55"/>
    </location>
</feature>
<feature type="compositionally biased region" description="Basic and acidic residues" evidence="1">
    <location>
        <begin position="218"/>
        <end position="231"/>
    </location>
</feature>
<dbReference type="GO" id="GO:0043709">
    <property type="term" value="P:cell adhesion involved in single-species biofilm formation"/>
    <property type="evidence" value="ECO:0007669"/>
    <property type="project" value="TreeGrafter"/>
</dbReference>
<reference evidence="5" key="1">
    <citation type="submission" date="2016-06" db="EMBL/GenBank/DDBJ databases">
        <authorList>
            <person name="Varghese N."/>
            <person name="Submissions Spin"/>
        </authorList>
    </citation>
    <scope>NUCLEOTIDE SEQUENCE [LARGE SCALE GENOMIC DNA]</scope>
    <source>
        <strain evidence="5">DSM 45431</strain>
    </source>
</reference>